<feature type="region of interest" description="Disordered" evidence="1">
    <location>
        <begin position="28"/>
        <end position="67"/>
    </location>
</feature>
<keyword evidence="2" id="KW-0732">Signal</keyword>
<feature type="chain" id="PRO_5031123748" evidence="2">
    <location>
        <begin position="23"/>
        <end position="373"/>
    </location>
</feature>
<gene>
    <name evidence="3" type="ORF">HIJ39_21810</name>
</gene>
<accession>A0A7Y0Q4T4</accession>
<dbReference type="RefSeq" id="WP_169103150.1">
    <property type="nucleotide sequence ID" value="NZ_JABBVZ010000180.1"/>
</dbReference>
<organism evidence="3 4">
    <name type="scientific">Sulfobacillus harzensis</name>
    <dbReference type="NCBI Taxonomy" id="2729629"/>
    <lineage>
        <taxon>Bacteria</taxon>
        <taxon>Bacillati</taxon>
        <taxon>Bacillota</taxon>
        <taxon>Clostridia</taxon>
        <taxon>Eubacteriales</taxon>
        <taxon>Clostridiales Family XVII. Incertae Sedis</taxon>
        <taxon>Sulfobacillus</taxon>
    </lineage>
</organism>
<dbReference type="EMBL" id="JABBVZ010000180">
    <property type="protein sequence ID" value="NMP24947.1"/>
    <property type="molecule type" value="Genomic_DNA"/>
</dbReference>
<proteinExistence type="predicted"/>
<sequence>MRLIPRVIVLGGATLITLPALAACGKGPTPPASAGHPPALTHHRAVSHAPGSAQASNRTATPPAQPLSGQAAIHAAMAFLAKKTAVPLWAPQATAIHSFVLTGHKLSVTASGSVDQYQVGLIATARSYPINSPHIDESAFGINTVLGGFGGHRYASETAAQAALQSSAYQSPPTSPPSRIALTARLHADQWISHGHVDIIEWHQKGWLVQVNQLVTVQLAREVAQAMARTGLPAAHGVIVVGGATDGAGTSVAWRVGATDYRVFGRPDSADTIEMAGSMRAVLGLATSANTPTPSRTRLASPSWTYAMFTNHGPNGSFTMRIPQQFTAQAPPTDHDGRTWTHGSATITAFSEINATHARLAYPLSRQTAHVNL</sequence>
<dbReference type="AlphaFoldDB" id="A0A7Y0Q4T4"/>
<evidence type="ECO:0000313" key="3">
    <source>
        <dbReference type="EMBL" id="NMP24947.1"/>
    </source>
</evidence>
<feature type="signal peptide" evidence="2">
    <location>
        <begin position="1"/>
        <end position="22"/>
    </location>
</feature>
<keyword evidence="4" id="KW-1185">Reference proteome</keyword>
<protein>
    <submittedName>
        <fullName evidence="3">Uncharacterized protein</fullName>
    </submittedName>
</protein>
<dbReference type="Proteomes" id="UP000533476">
    <property type="component" value="Unassembled WGS sequence"/>
</dbReference>
<comment type="caution">
    <text evidence="3">The sequence shown here is derived from an EMBL/GenBank/DDBJ whole genome shotgun (WGS) entry which is preliminary data.</text>
</comment>
<evidence type="ECO:0000256" key="2">
    <source>
        <dbReference type="SAM" id="SignalP"/>
    </source>
</evidence>
<evidence type="ECO:0000313" key="4">
    <source>
        <dbReference type="Proteomes" id="UP000533476"/>
    </source>
</evidence>
<reference evidence="3 4" key="1">
    <citation type="submission" date="2020-04" db="EMBL/GenBank/DDBJ databases">
        <authorList>
            <person name="Zhang R."/>
            <person name="Schippers A."/>
        </authorList>
    </citation>
    <scope>NUCLEOTIDE SEQUENCE [LARGE SCALE GENOMIC DNA]</scope>
    <source>
        <strain evidence="3 4">DSM 109850</strain>
    </source>
</reference>
<dbReference type="PROSITE" id="PS51257">
    <property type="entry name" value="PROKAR_LIPOPROTEIN"/>
    <property type="match status" value="1"/>
</dbReference>
<name>A0A7Y0Q4T4_9FIRM</name>
<evidence type="ECO:0000256" key="1">
    <source>
        <dbReference type="SAM" id="MobiDB-lite"/>
    </source>
</evidence>
<feature type="compositionally biased region" description="Polar residues" evidence="1">
    <location>
        <begin position="53"/>
        <end position="62"/>
    </location>
</feature>